<keyword evidence="2 5" id="KW-1133">Transmembrane helix</keyword>
<evidence type="ECO:0000256" key="4">
    <source>
        <dbReference type="SAM" id="MobiDB-lite"/>
    </source>
</evidence>
<evidence type="ECO:0000313" key="7">
    <source>
        <dbReference type="EMBL" id="MXP43607.1"/>
    </source>
</evidence>
<dbReference type="Gene3D" id="1.20.1250.20">
    <property type="entry name" value="MFS general substrate transporter like domains"/>
    <property type="match status" value="2"/>
</dbReference>
<dbReference type="InterPro" id="IPR047200">
    <property type="entry name" value="MFS_YcaD-like"/>
</dbReference>
<dbReference type="EMBL" id="WTYL01000001">
    <property type="protein sequence ID" value="MXP43607.1"/>
    <property type="molecule type" value="Genomic_DNA"/>
</dbReference>
<proteinExistence type="predicted"/>
<evidence type="ECO:0000256" key="1">
    <source>
        <dbReference type="ARBA" id="ARBA00022692"/>
    </source>
</evidence>
<feature type="transmembrane region" description="Helical" evidence="5">
    <location>
        <begin position="354"/>
        <end position="371"/>
    </location>
</feature>
<dbReference type="GO" id="GO:0005886">
    <property type="term" value="C:plasma membrane"/>
    <property type="evidence" value="ECO:0007669"/>
    <property type="project" value="TreeGrafter"/>
</dbReference>
<dbReference type="CDD" id="cd17477">
    <property type="entry name" value="MFS_YcaD_like"/>
    <property type="match status" value="1"/>
</dbReference>
<feature type="transmembrane region" description="Helical" evidence="5">
    <location>
        <begin position="328"/>
        <end position="348"/>
    </location>
</feature>
<name>A0A845B2E9_9SPHN</name>
<feature type="transmembrane region" description="Helical" evidence="5">
    <location>
        <begin position="156"/>
        <end position="176"/>
    </location>
</feature>
<dbReference type="Proteomes" id="UP000431922">
    <property type="component" value="Unassembled WGS sequence"/>
</dbReference>
<evidence type="ECO:0000256" key="2">
    <source>
        <dbReference type="ARBA" id="ARBA00022989"/>
    </source>
</evidence>
<keyword evidence="3 5" id="KW-0472">Membrane</keyword>
<feature type="transmembrane region" description="Helical" evidence="5">
    <location>
        <begin position="131"/>
        <end position="150"/>
    </location>
</feature>
<dbReference type="GO" id="GO:0022857">
    <property type="term" value="F:transmembrane transporter activity"/>
    <property type="evidence" value="ECO:0007669"/>
    <property type="project" value="InterPro"/>
</dbReference>
<dbReference type="PROSITE" id="PS50850">
    <property type="entry name" value="MFS"/>
    <property type="match status" value="1"/>
</dbReference>
<feature type="transmembrane region" description="Helical" evidence="5">
    <location>
        <begin position="96"/>
        <end position="119"/>
    </location>
</feature>
<comment type="caution">
    <text evidence="7">The sequence shown here is derived from an EMBL/GenBank/DDBJ whole genome shotgun (WGS) entry which is preliminary data.</text>
</comment>
<reference evidence="7 8" key="1">
    <citation type="submission" date="2019-12" db="EMBL/GenBank/DDBJ databases">
        <title>Genomic-based taxomic classification of the family Erythrobacteraceae.</title>
        <authorList>
            <person name="Xu L."/>
        </authorList>
    </citation>
    <scope>NUCLEOTIDE SEQUENCE [LARGE SCALE GENOMIC DNA]</scope>
    <source>
        <strain evidence="7 8">KCTC 42453</strain>
    </source>
</reference>
<dbReference type="InterPro" id="IPR011701">
    <property type="entry name" value="MFS"/>
</dbReference>
<feature type="transmembrane region" description="Helical" evidence="5">
    <location>
        <begin position="234"/>
        <end position="252"/>
    </location>
</feature>
<feature type="region of interest" description="Disordered" evidence="4">
    <location>
        <begin position="386"/>
        <end position="408"/>
    </location>
</feature>
<keyword evidence="8" id="KW-1185">Reference proteome</keyword>
<accession>A0A845B2E9</accession>
<feature type="transmembrane region" description="Helical" evidence="5">
    <location>
        <begin position="71"/>
        <end position="90"/>
    </location>
</feature>
<feature type="transmembrane region" description="Helical" evidence="5">
    <location>
        <begin position="288"/>
        <end position="307"/>
    </location>
</feature>
<feature type="transmembrane region" description="Helical" evidence="5">
    <location>
        <begin position="264"/>
        <end position="282"/>
    </location>
</feature>
<feature type="transmembrane region" description="Helical" evidence="5">
    <location>
        <begin position="39"/>
        <end position="59"/>
    </location>
</feature>
<protein>
    <submittedName>
        <fullName evidence="7">MFS transporter</fullName>
    </submittedName>
</protein>
<evidence type="ECO:0000256" key="3">
    <source>
        <dbReference type="ARBA" id="ARBA00023136"/>
    </source>
</evidence>
<dbReference type="SUPFAM" id="SSF103473">
    <property type="entry name" value="MFS general substrate transporter"/>
    <property type="match status" value="1"/>
</dbReference>
<dbReference type="PANTHER" id="PTHR23521:SF3">
    <property type="entry name" value="MFS TRANSPORTER"/>
    <property type="match status" value="1"/>
</dbReference>
<gene>
    <name evidence="7" type="ORF">GRI65_03945</name>
</gene>
<evidence type="ECO:0000256" key="5">
    <source>
        <dbReference type="SAM" id="Phobius"/>
    </source>
</evidence>
<dbReference type="InterPro" id="IPR020846">
    <property type="entry name" value="MFS_dom"/>
</dbReference>
<sequence length="408" mass="42477">MLSSFISTRSMLLAIFMLMAGNGVVATLVSFRLESAGTRAGIIGLVATCYFVGLTIGALRALPIIQRVGHIRTFAAAVSLLSASTLAYTVVEGAGFWAVLRFTDGLCVAAVFVCLESWLNERAEPSTRGSILASYMISLYAGQAVGQFLLNLDSSAAAAFVASSLLVSLSVLPIALTRLEEPAVARQAPLSIRSLYAASPLGVVGCGMTGLMLGAFYGLGAVYARRMGLEMSDIALFMSVVIAGGVALQWPVGWLSDRFDRRMVIVATLLGATAVCAGLAWLTGAGPLLLILGAIFGGLSFALYPLCVAHTNDHLSADQRVSASGGLVLTYSIGAAAGPTAGAGVMMAAGEGGLFLYIGTCALLTLVFALWRQLRREPVPSELQQPYQMLPRTTPAAAELGPLPRSDS</sequence>
<keyword evidence="1 5" id="KW-0812">Transmembrane</keyword>
<dbReference type="AlphaFoldDB" id="A0A845B2E9"/>
<dbReference type="OrthoDB" id="9797524at2"/>
<dbReference type="PANTHER" id="PTHR23521">
    <property type="entry name" value="TRANSPORTER MFS SUPERFAMILY"/>
    <property type="match status" value="1"/>
</dbReference>
<feature type="transmembrane region" description="Helical" evidence="5">
    <location>
        <begin position="197"/>
        <end position="222"/>
    </location>
</feature>
<dbReference type="InterPro" id="IPR036259">
    <property type="entry name" value="MFS_trans_sf"/>
</dbReference>
<feature type="transmembrane region" description="Helical" evidence="5">
    <location>
        <begin position="12"/>
        <end position="33"/>
    </location>
</feature>
<evidence type="ECO:0000313" key="8">
    <source>
        <dbReference type="Proteomes" id="UP000431922"/>
    </source>
</evidence>
<feature type="domain" description="Major facilitator superfamily (MFS) profile" evidence="6">
    <location>
        <begin position="7"/>
        <end position="377"/>
    </location>
</feature>
<organism evidence="7 8">
    <name type="scientific">Allopontixanthobacter sediminis</name>
    <dbReference type="NCBI Taxonomy" id="1689985"/>
    <lineage>
        <taxon>Bacteria</taxon>
        <taxon>Pseudomonadati</taxon>
        <taxon>Pseudomonadota</taxon>
        <taxon>Alphaproteobacteria</taxon>
        <taxon>Sphingomonadales</taxon>
        <taxon>Erythrobacteraceae</taxon>
        <taxon>Allopontixanthobacter</taxon>
    </lineage>
</organism>
<dbReference type="RefSeq" id="WP_160755194.1">
    <property type="nucleotide sequence ID" value="NZ_WTYL01000001.1"/>
</dbReference>
<dbReference type="Pfam" id="PF07690">
    <property type="entry name" value="MFS_1"/>
    <property type="match status" value="1"/>
</dbReference>
<evidence type="ECO:0000259" key="6">
    <source>
        <dbReference type="PROSITE" id="PS50850"/>
    </source>
</evidence>